<dbReference type="InterPro" id="IPR029045">
    <property type="entry name" value="ClpP/crotonase-like_dom_sf"/>
</dbReference>
<evidence type="ECO:0000256" key="1">
    <source>
        <dbReference type="SAM" id="SignalP"/>
    </source>
</evidence>
<feature type="chain" id="PRO_5044207310" description="ATP-dependent Clp protease proteolytic subunit" evidence="1">
    <location>
        <begin position="21"/>
        <end position="222"/>
    </location>
</feature>
<protein>
    <recommendedName>
        <fullName evidence="4">ATP-dependent Clp protease proteolytic subunit</fullName>
    </recommendedName>
</protein>
<dbReference type="RefSeq" id="WP_058709018.1">
    <property type="nucleotide sequence ID" value="NZ_CP046585.1"/>
</dbReference>
<feature type="signal peptide" evidence="1">
    <location>
        <begin position="1"/>
        <end position="20"/>
    </location>
</feature>
<evidence type="ECO:0000313" key="2">
    <source>
        <dbReference type="EMBL" id="KTS93058.1"/>
    </source>
</evidence>
<gene>
    <name evidence="2" type="ORF">RSA13_21835</name>
</gene>
<dbReference type="AlphaFoldDB" id="A0AB34VAX0"/>
<organism evidence="2 3">
    <name type="scientific">Pantoea stewartii</name>
    <dbReference type="NCBI Taxonomy" id="66269"/>
    <lineage>
        <taxon>Bacteria</taxon>
        <taxon>Pseudomonadati</taxon>
        <taxon>Pseudomonadota</taxon>
        <taxon>Gammaproteobacteria</taxon>
        <taxon>Enterobacterales</taxon>
        <taxon>Erwiniaceae</taxon>
        <taxon>Pantoea</taxon>
    </lineage>
</organism>
<accession>A0AB34VAX0</accession>
<dbReference type="EMBL" id="LDSI01000038">
    <property type="protein sequence ID" value="KTS93058.1"/>
    <property type="molecule type" value="Genomic_DNA"/>
</dbReference>
<dbReference type="InterPro" id="IPR023562">
    <property type="entry name" value="ClpP/TepA"/>
</dbReference>
<dbReference type="Proteomes" id="UP000072520">
    <property type="component" value="Unassembled WGS sequence"/>
</dbReference>
<proteinExistence type="predicted"/>
<reference evidence="2 3" key="1">
    <citation type="journal article" date="2016" name="Front. Microbiol.">
        <title>Genomic Resource of Rice Seed Associated Bacteria.</title>
        <authorList>
            <person name="Midha S."/>
            <person name="Bansal K."/>
            <person name="Sharma S."/>
            <person name="Kumar N."/>
            <person name="Patil P.P."/>
            <person name="Chaudhry V."/>
            <person name="Patil P.B."/>
        </authorList>
    </citation>
    <scope>NUCLEOTIDE SEQUENCE [LARGE SCALE GENOMIC DNA]</scope>
    <source>
        <strain evidence="2 3">RSA13</strain>
    </source>
</reference>
<evidence type="ECO:0008006" key="4">
    <source>
        <dbReference type="Google" id="ProtNLM"/>
    </source>
</evidence>
<dbReference type="SUPFAM" id="SSF52096">
    <property type="entry name" value="ClpP/crotonase"/>
    <property type="match status" value="1"/>
</dbReference>
<comment type="caution">
    <text evidence="2">The sequence shown here is derived from an EMBL/GenBank/DDBJ whole genome shotgun (WGS) entry which is preliminary data.</text>
</comment>
<evidence type="ECO:0000313" key="3">
    <source>
        <dbReference type="Proteomes" id="UP000072520"/>
    </source>
</evidence>
<name>A0AB34VAX0_9GAMM</name>
<sequence>MKYTFCAAAFFVLTSFTSQAAMNKVVDEKRPPNTVKTVKIAFTGAITQNKIMALSAAIDEIAQNYKAATEIQLYLTSPGGDVDAGKMGYQIVKDSPIPVTTVNMSSVESSATLIYCGAKKRLTMDDSIFLLHAPTVHDARDRDFSENMLVEKNEFNSRFRNIIKNIYHTCTNLTDDQIDKITYSEDNHMLLDNQHALAVGIATGGLSHFMPADAAYYIHDNN</sequence>
<dbReference type="Gene3D" id="3.90.226.10">
    <property type="entry name" value="2-enoyl-CoA Hydratase, Chain A, domain 1"/>
    <property type="match status" value="1"/>
</dbReference>
<dbReference type="Pfam" id="PF00574">
    <property type="entry name" value="CLP_protease"/>
    <property type="match status" value="1"/>
</dbReference>
<keyword evidence="1" id="KW-0732">Signal</keyword>